<feature type="region of interest" description="Disordered" evidence="1">
    <location>
        <begin position="150"/>
        <end position="179"/>
    </location>
</feature>
<dbReference type="Proteomes" id="UP000095280">
    <property type="component" value="Unplaced"/>
</dbReference>
<keyword evidence="2" id="KW-1185">Reference proteome</keyword>
<evidence type="ECO:0000313" key="3">
    <source>
        <dbReference type="WBParaSite" id="maker-unitig_43196-snap-gene-0.2-mRNA-1"/>
    </source>
</evidence>
<evidence type="ECO:0000256" key="1">
    <source>
        <dbReference type="SAM" id="MobiDB-lite"/>
    </source>
</evidence>
<feature type="compositionally biased region" description="Polar residues" evidence="1">
    <location>
        <begin position="51"/>
        <end position="61"/>
    </location>
</feature>
<accession>A0A1I8FPJ9</accession>
<organism evidence="2 3">
    <name type="scientific">Macrostomum lignano</name>
    <dbReference type="NCBI Taxonomy" id="282301"/>
    <lineage>
        <taxon>Eukaryota</taxon>
        <taxon>Metazoa</taxon>
        <taxon>Spiralia</taxon>
        <taxon>Lophotrochozoa</taxon>
        <taxon>Platyhelminthes</taxon>
        <taxon>Rhabditophora</taxon>
        <taxon>Macrostomorpha</taxon>
        <taxon>Macrostomida</taxon>
        <taxon>Macrostomidae</taxon>
        <taxon>Macrostomum</taxon>
    </lineage>
</organism>
<evidence type="ECO:0000313" key="2">
    <source>
        <dbReference type="Proteomes" id="UP000095280"/>
    </source>
</evidence>
<dbReference type="WBParaSite" id="maker-unitig_43196-snap-gene-0.2-mRNA-1">
    <property type="protein sequence ID" value="maker-unitig_43196-snap-gene-0.2-mRNA-1"/>
    <property type="gene ID" value="maker-unitig_43196-snap-gene-0.2"/>
</dbReference>
<dbReference type="AlphaFoldDB" id="A0A1I8FPJ9"/>
<feature type="region of interest" description="Disordered" evidence="1">
    <location>
        <begin position="404"/>
        <end position="423"/>
    </location>
</feature>
<feature type="region of interest" description="Disordered" evidence="1">
    <location>
        <begin position="51"/>
        <end position="103"/>
    </location>
</feature>
<feature type="region of interest" description="Disordered" evidence="1">
    <location>
        <begin position="1"/>
        <end position="29"/>
    </location>
</feature>
<reference evidence="3" key="1">
    <citation type="submission" date="2016-11" db="UniProtKB">
        <authorList>
            <consortium name="WormBaseParasite"/>
        </authorList>
    </citation>
    <scope>IDENTIFICATION</scope>
</reference>
<sequence length="453" mass="47009">MEDPDVKLRSCKSARPDMARRSRTDNRWDPWDPVVQARILPLGTKHWSQMKAQATANCPSTSKKDTSVQVALPDNEKQQKSAGGGPETKDCCRSHHSQPPSPVAMDGLRIRWSPHPGSPSWLAKLNTGYNQRARQGFVYWFTGPAETDSMCRRQARSPSPDRADSPRFTEPTVTPGAADTGAVGAAAPTSLVAVDAGSAAACSRHRLRQQDLHWPSQALPHLTGTGAAATASAAAEASGARAAFSSSSASAFGAPEPQPPCLARFSTSLGWFVASSSVGTAVVEALPARSRWGCAGAVHARLAGYTTERNSKDCEAPPPPPASYQELLRAAVDEHEAAAASAGTASLVIGLCARLANKDAQSCVQSQAEVALGQGAFAPSGPLAGAVAAPGSGGLDEKARRWNEGGRQTVTRPTDGEALGVGAQAGGVEKLAARGGVELDRGSVSSNGGSRLR</sequence>
<name>A0A1I8FPJ9_9PLAT</name>
<protein>
    <submittedName>
        <fullName evidence="3">MBD domain-containing protein</fullName>
    </submittedName>
</protein>
<proteinExistence type="predicted"/>